<feature type="region of interest" description="Disordered" evidence="1">
    <location>
        <begin position="356"/>
        <end position="375"/>
    </location>
</feature>
<dbReference type="PROSITE" id="PS00455">
    <property type="entry name" value="AMP_BINDING"/>
    <property type="match status" value="1"/>
</dbReference>
<reference evidence="5" key="1">
    <citation type="journal article" date="2019" name="Int. J. Syst. Evol. Microbiol.">
        <title>The Global Catalogue of Microorganisms (GCM) 10K type strain sequencing project: providing services to taxonomists for standard genome sequencing and annotation.</title>
        <authorList>
            <consortium name="The Broad Institute Genomics Platform"/>
            <consortium name="The Broad Institute Genome Sequencing Center for Infectious Disease"/>
            <person name="Wu L."/>
            <person name="Ma J."/>
        </authorList>
    </citation>
    <scope>NUCLEOTIDE SEQUENCE [LARGE SCALE GENOMIC DNA]</scope>
    <source>
        <strain evidence="5">JCM 17017</strain>
    </source>
</reference>
<sequence>MAGLDREGGQAYFPRMPDCVTFDLFSDQPRAALWPLIGSPELYPRFFRGVGSVERTGTTGRHPRYRIRLTLSGRPVEHDMRVLLSRREEQLVLETVPDTGGCLSVRLFEDPRGTRLKVIYFRPGVPSPGRAPAPADVRSWAQDGLERIDRHLRGTADPWPPDRAPSTRQVANTLIAAGILAPARPDRLIRQLRALVQWGATLAGGYTAAAARSPRGVAVIDEDGARTTFAALSAEANRLAAALQAVGVGPHGTVAIMARNHSAMVKTLLACGRLGASTVLLNTGLARPQVAHAVDRHDVRVLVADGEFAPLVAGLPLTAVLLTGADDGPPGQPTLTEVIADTPDAEFAPPERPAPIVVLTSGTTGTPKGARRPTPKGLGAAVALLSRIPLRAGERILMAAPLFHSWGLSALQVGMPLRATLVMQRRFDPEACLRAIQEHRCTAMFAVPVMLQRIMALPEEVRARYDTSSLRIVASSGSALPASLVTAFQDAFGDVLYNFYGSTEVSAASVATPADLRAAPATAGYPPLGTRLAVLGPAGEPVPPGTVGAIFVGNDLLFDGYTDGTSRTTRRELMDTGDRGYLDADGRLFVAGRDDDMIVSGGENVFPRPVEEALTELPGVADAAVVGVPDDEFGQRLVAFVTVRPGARLDEDIVRAYLRRRVARFAIPREVVFVDELPRTPTGKVLKRLLLEEEWAPAAGNTHFR</sequence>
<keyword evidence="5" id="KW-1185">Reference proteome</keyword>
<feature type="domain" description="AMP-binding enzyme C-terminal" evidence="3">
    <location>
        <begin position="610"/>
        <end position="684"/>
    </location>
</feature>
<dbReference type="InterPro" id="IPR020845">
    <property type="entry name" value="AMP-binding_CS"/>
</dbReference>
<dbReference type="InterPro" id="IPR025110">
    <property type="entry name" value="AMP-bd_C"/>
</dbReference>
<dbReference type="EMBL" id="BAABCM010000018">
    <property type="protein sequence ID" value="GAA3850146.1"/>
    <property type="molecule type" value="Genomic_DNA"/>
</dbReference>
<evidence type="ECO:0000313" key="5">
    <source>
        <dbReference type="Proteomes" id="UP001501624"/>
    </source>
</evidence>
<evidence type="ECO:0000259" key="2">
    <source>
        <dbReference type="Pfam" id="PF00501"/>
    </source>
</evidence>
<dbReference type="InterPro" id="IPR050237">
    <property type="entry name" value="ATP-dep_AMP-bd_enzyme"/>
</dbReference>
<dbReference type="InterPro" id="IPR042099">
    <property type="entry name" value="ANL_N_sf"/>
</dbReference>
<feature type="domain" description="AMP-dependent synthetase/ligase" evidence="2">
    <location>
        <begin position="208"/>
        <end position="561"/>
    </location>
</feature>
<evidence type="ECO:0000259" key="3">
    <source>
        <dbReference type="Pfam" id="PF13193"/>
    </source>
</evidence>
<dbReference type="Gene3D" id="3.30.530.20">
    <property type="match status" value="1"/>
</dbReference>
<dbReference type="SUPFAM" id="SSF56801">
    <property type="entry name" value="Acetyl-CoA synthetase-like"/>
    <property type="match status" value="1"/>
</dbReference>
<dbReference type="InterPro" id="IPR000873">
    <property type="entry name" value="AMP-dep_synth/lig_dom"/>
</dbReference>
<dbReference type="Pfam" id="PF00501">
    <property type="entry name" value="AMP-binding"/>
    <property type="match status" value="1"/>
</dbReference>
<evidence type="ECO:0000313" key="4">
    <source>
        <dbReference type="EMBL" id="GAA3850146.1"/>
    </source>
</evidence>
<protein>
    <submittedName>
        <fullName evidence="4">AMP-binding protein</fullName>
    </submittedName>
</protein>
<comment type="caution">
    <text evidence="4">The sequence shown here is derived from an EMBL/GenBank/DDBJ whole genome shotgun (WGS) entry which is preliminary data.</text>
</comment>
<gene>
    <name evidence="4" type="ORF">GCM10022380_80430</name>
</gene>
<evidence type="ECO:0000256" key="1">
    <source>
        <dbReference type="SAM" id="MobiDB-lite"/>
    </source>
</evidence>
<dbReference type="InterPro" id="IPR045851">
    <property type="entry name" value="AMP-bd_C_sf"/>
</dbReference>
<accession>A0ABP7JP56</accession>
<dbReference type="Proteomes" id="UP001501624">
    <property type="component" value="Unassembled WGS sequence"/>
</dbReference>
<organism evidence="4 5">
    <name type="scientific">Amycolatopsis tucumanensis</name>
    <dbReference type="NCBI Taxonomy" id="401106"/>
    <lineage>
        <taxon>Bacteria</taxon>
        <taxon>Bacillati</taxon>
        <taxon>Actinomycetota</taxon>
        <taxon>Actinomycetes</taxon>
        <taxon>Pseudonocardiales</taxon>
        <taxon>Pseudonocardiaceae</taxon>
        <taxon>Amycolatopsis</taxon>
    </lineage>
</organism>
<dbReference type="Gene3D" id="3.30.300.30">
    <property type="match status" value="1"/>
</dbReference>
<dbReference type="Gene3D" id="3.40.50.12780">
    <property type="entry name" value="N-terminal domain of ligase-like"/>
    <property type="match status" value="1"/>
</dbReference>
<proteinExistence type="predicted"/>
<dbReference type="Pfam" id="PF13193">
    <property type="entry name" value="AMP-binding_C"/>
    <property type="match status" value="1"/>
</dbReference>
<name>A0ABP7JP56_9PSEU</name>
<dbReference type="PANTHER" id="PTHR43767:SF1">
    <property type="entry name" value="NONRIBOSOMAL PEPTIDE SYNTHASE PES1 (EUROFUNG)-RELATED"/>
    <property type="match status" value="1"/>
</dbReference>
<dbReference type="SUPFAM" id="SSF55961">
    <property type="entry name" value="Bet v1-like"/>
    <property type="match status" value="1"/>
</dbReference>
<dbReference type="InterPro" id="IPR023393">
    <property type="entry name" value="START-like_dom_sf"/>
</dbReference>
<dbReference type="PANTHER" id="PTHR43767">
    <property type="entry name" value="LONG-CHAIN-FATTY-ACID--COA LIGASE"/>
    <property type="match status" value="1"/>
</dbReference>